<gene>
    <name evidence="1" type="ORF">FDZ14_32265</name>
</gene>
<keyword evidence="1" id="KW-0614">Plasmid</keyword>
<evidence type="ECO:0000313" key="1">
    <source>
        <dbReference type="EMBL" id="QJX80767.1"/>
    </source>
</evidence>
<protein>
    <submittedName>
        <fullName evidence="1">Uncharacterized protein</fullName>
    </submittedName>
</protein>
<dbReference type="RefSeq" id="WP_171778764.1">
    <property type="nucleotide sequence ID" value="NZ_CP045273.1"/>
</dbReference>
<geneLocation type="plasmid" evidence="2">
    <name>pfdu301a</name>
</geneLocation>
<evidence type="ECO:0000313" key="2">
    <source>
        <dbReference type="Proteomes" id="UP000501076"/>
    </source>
</evidence>
<organism evidence="1 2">
    <name type="scientific">Priestia megaterium</name>
    <name type="common">Bacillus megaterium</name>
    <dbReference type="NCBI Taxonomy" id="1404"/>
    <lineage>
        <taxon>Bacteria</taxon>
        <taxon>Bacillati</taxon>
        <taxon>Bacillota</taxon>
        <taxon>Bacilli</taxon>
        <taxon>Bacillales</taxon>
        <taxon>Bacillaceae</taxon>
        <taxon>Priestia</taxon>
    </lineage>
</organism>
<accession>A0A6M6E877</accession>
<dbReference type="Proteomes" id="UP000501076">
    <property type="component" value="Plasmid pFDU301A"/>
</dbReference>
<reference evidence="1 2" key="1">
    <citation type="submission" date="2019-10" db="EMBL/GenBank/DDBJ databases">
        <title>Complete genome sequences for adaption low water activity.</title>
        <authorList>
            <person name="Zhao L."/>
            <person name="Zhong J."/>
        </authorList>
    </citation>
    <scope>NUCLEOTIDE SEQUENCE [LARGE SCALE GENOMIC DNA]</scope>
    <source>
        <strain evidence="1 2">FDU301</strain>
        <plasmid evidence="2">pfdu301a</plasmid>
    </source>
</reference>
<proteinExistence type="predicted"/>
<dbReference type="EMBL" id="CP045273">
    <property type="protein sequence ID" value="QJX80767.1"/>
    <property type="molecule type" value="Genomic_DNA"/>
</dbReference>
<dbReference type="AlphaFoldDB" id="A0A6M6E877"/>
<name>A0A6M6E877_PRIMG</name>
<sequence length="110" mass="12456">MKTTNLTKEEAIKKFEEAGNILDQVIGDTKEFKGLGFAHNIYSALKNEEVLERAVIFESVEGFRLAFADLGNSWVGYMCGGSEEELKEFATKQNQKLKKEKEVFADIFPQ</sequence>